<dbReference type="Pfam" id="PF01663">
    <property type="entry name" value="Phosphodiest"/>
    <property type="match status" value="1"/>
</dbReference>
<gene>
    <name evidence="2" type="ORF">SAMN05660865_00464</name>
</gene>
<feature type="transmembrane region" description="Helical" evidence="1">
    <location>
        <begin position="302"/>
        <end position="322"/>
    </location>
</feature>
<keyword evidence="3" id="KW-1185">Reference proteome</keyword>
<protein>
    <submittedName>
        <fullName evidence="2">Type I phosphodiesterase / nucleotide pyrophosphatase</fullName>
    </submittedName>
</protein>
<dbReference type="GO" id="GO:0016787">
    <property type="term" value="F:hydrolase activity"/>
    <property type="evidence" value="ECO:0007669"/>
    <property type="project" value="UniProtKB-ARBA"/>
</dbReference>
<dbReference type="Gene3D" id="3.40.720.10">
    <property type="entry name" value="Alkaline Phosphatase, subunit A"/>
    <property type="match status" value="2"/>
</dbReference>
<keyword evidence="1" id="KW-0472">Membrane</keyword>
<dbReference type="OrthoDB" id="8580666at2"/>
<name>A0A1H5SV42_9CLOT</name>
<dbReference type="SUPFAM" id="SSF53649">
    <property type="entry name" value="Alkaline phosphatase-like"/>
    <property type="match status" value="1"/>
</dbReference>
<reference evidence="3" key="1">
    <citation type="submission" date="2016-10" db="EMBL/GenBank/DDBJ databases">
        <authorList>
            <person name="Varghese N."/>
            <person name="Submissions S."/>
        </authorList>
    </citation>
    <scope>NUCLEOTIDE SEQUENCE [LARGE SCALE GENOMIC DNA]</scope>
    <source>
        <strain evidence="3">DSM 5463</strain>
    </source>
</reference>
<sequence length="324" mass="37524">MKILAQIFIFIFLFLTSYNMFLNFQLSKFTFIDNQKNNKKVCIILIDGLRLDAIKYMPFIKKQINEKKALFYKSSCFIPSLSRPGYVRIFSGSSTKINGVSKNFYPIPSTIPDIFLLSRKKGLKTALCGYYWIYELYPFSFNYKYIYFNDDSNIFTKALNIIDKHKPDLILIHPMKVDKAGHKYGGISLNYKKACIEIDNDIQKLYEKIKNYTIIITSDHGHKDKGGHGDDNLKCLEIPIIFLGNLKDIKFYEKVSTTQLDISPTICDILNLPKTPYMEGKSLVICNNMTFQNKKFKNINKVPVALILISSYVSYLATKIIFRK</sequence>
<dbReference type="PANTHER" id="PTHR10151:SF120">
    <property type="entry name" value="BIS(5'-ADENOSYL)-TRIPHOSPHATASE"/>
    <property type="match status" value="1"/>
</dbReference>
<keyword evidence="1" id="KW-0812">Transmembrane</keyword>
<proteinExistence type="predicted"/>
<dbReference type="AlphaFoldDB" id="A0A1H5SV42"/>
<dbReference type="EMBL" id="FNUK01000004">
    <property type="protein sequence ID" value="SEF54436.1"/>
    <property type="molecule type" value="Genomic_DNA"/>
</dbReference>
<evidence type="ECO:0000313" key="3">
    <source>
        <dbReference type="Proteomes" id="UP000242850"/>
    </source>
</evidence>
<dbReference type="Proteomes" id="UP000242850">
    <property type="component" value="Unassembled WGS sequence"/>
</dbReference>
<dbReference type="RefSeq" id="WP_103895478.1">
    <property type="nucleotide sequence ID" value="NZ_FNUK01000004.1"/>
</dbReference>
<dbReference type="InterPro" id="IPR002591">
    <property type="entry name" value="Phosphodiest/P_Trfase"/>
</dbReference>
<evidence type="ECO:0000313" key="2">
    <source>
        <dbReference type="EMBL" id="SEF54436.1"/>
    </source>
</evidence>
<dbReference type="InterPro" id="IPR017850">
    <property type="entry name" value="Alkaline_phosphatase_core_sf"/>
</dbReference>
<keyword evidence="1" id="KW-1133">Transmembrane helix</keyword>
<accession>A0A1H5SV42</accession>
<organism evidence="2 3">
    <name type="scientific">Caloramator fervidus</name>
    <dbReference type="NCBI Taxonomy" id="29344"/>
    <lineage>
        <taxon>Bacteria</taxon>
        <taxon>Bacillati</taxon>
        <taxon>Bacillota</taxon>
        <taxon>Clostridia</taxon>
        <taxon>Eubacteriales</taxon>
        <taxon>Clostridiaceae</taxon>
        <taxon>Caloramator</taxon>
    </lineage>
</organism>
<evidence type="ECO:0000256" key="1">
    <source>
        <dbReference type="SAM" id="Phobius"/>
    </source>
</evidence>
<dbReference type="PANTHER" id="PTHR10151">
    <property type="entry name" value="ECTONUCLEOTIDE PYROPHOSPHATASE/PHOSPHODIESTERASE"/>
    <property type="match status" value="1"/>
</dbReference>